<gene>
    <name evidence="6" type="ORF">METZ01_LOCUS476245</name>
</gene>
<dbReference type="InterPro" id="IPR051085">
    <property type="entry name" value="MB_O-acyltransferase"/>
</dbReference>
<dbReference type="GO" id="GO:0016746">
    <property type="term" value="F:acyltransferase activity"/>
    <property type="evidence" value="ECO:0007669"/>
    <property type="project" value="TreeGrafter"/>
</dbReference>
<evidence type="ECO:0000256" key="1">
    <source>
        <dbReference type="ARBA" id="ARBA00004141"/>
    </source>
</evidence>
<evidence type="ECO:0000256" key="3">
    <source>
        <dbReference type="ARBA" id="ARBA00022989"/>
    </source>
</evidence>
<comment type="subcellular location">
    <subcellularLocation>
        <location evidence="1">Membrane</location>
        <topology evidence="1">Multi-pass membrane protein</topology>
    </subcellularLocation>
</comment>
<keyword evidence="4 5" id="KW-0472">Membrane</keyword>
<keyword evidence="2 5" id="KW-0812">Transmembrane</keyword>
<proteinExistence type="predicted"/>
<keyword evidence="3 5" id="KW-1133">Transmembrane helix</keyword>
<dbReference type="EMBL" id="UINC01203234">
    <property type="protein sequence ID" value="SVE23391.1"/>
    <property type="molecule type" value="Genomic_DNA"/>
</dbReference>
<evidence type="ECO:0000256" key="5">
    <source>
        <dbReference type="SAM" id="Phobius"/>
    </source>
</evidence>
<dbReference type="Pfam" id="PF03062">
    <property type="entry name" value="MBOAT"/>
    <property type="match status" value="1"/>
</dbReference>
<feature type="transmembrane region" description="Helical" evidence="5">
    <location>
        <begin position="140"/>
        <end position="159"/>
    </location>
</feature>
<protein>
    <recommendedName>
        <fullName evidence="7">MBOAT family protein</fullName>
    </recommendedName>
</protein>
<feature type="non-terminal residue" evidence="6">
    <location>
        <position position="1"/>
    </location>
</feature>
<dbReference type="AlphaFoldDB" id="A0A383BU51"/>
<feature type="transmembrane region" description="Helical" evidence="5">
    <location>
        <begin position="56"/>
        <end position="89"/>
    </location>
</feature>
<dbReference type="PANTHER" id="PTHR13285">
    <property type="entry name" value="ACYLTRANSFERASE"/>
    <property type="match status" value="1"/>
</dbReference>
<evidence type="ECO:0000313" key="6">
    <source>
        <dbReference type="EMBL" id="SVE23391.1"/>
    </source>
</evidence>
<evidence type="ECO:0000256" key="2">
    <source>
        <dbReference type="ARBA" id="ARBA00022692"/>
    </source>
</evidence>
<reference evidence="6" key="1">
    <citation type="submission" date="2018-05" db="EMBL/GenBank/DDBJ databases">
        <authorList>
            <person name="Lanie J.A."/>
            <person name="Ng W.-L."/>
            <person name="Kazmierczak K.M."/>
            <person name="Andrzejewski T.M."/>
            <person name="Davidsen T.M."/>
            <person name="Wayne K.J."/>
            <person name="Tettelin H."/>
            <person name="Glass J.I."/>
            <person name="Rusch D."/>
            <person name="Podicherti R."/>
            <person name="Tsui H.-C.T."/>
            <person name="Winkler M.E."/>
        </authorList>
    </citation>
    <scope>NUCLEOTIDE SEQUENCE</scope>
</reference>
<dbReference type="InterPro" id="IPR004299">
    <property type="entry name" value="MBOAT_fam"/>
</dbReference>
<organism evidence="6">
    <name type="scientific">marine metagenome</name>
    <dbReference type="NCBI Taxonomy" id="408172"/>
    <lineage>
        <taxon>unclassified sequences</taxon>
        <taxon>metagenomes</taxon>
        <taxon>ecological metagenomes</taxon>
    </lineage>
</organism>
<sequence length="208" mass="23694">IELSLNFRHPWLASSPADFWQRWHITLSSWLRDYVYIPLGGNQNQHSSHPRRRTAINIVITFALGGLWHGAAWNFVLWGLLHAALILIWRTVSSSNFKSPGSVSTILTFMLISTSWLLFRESDMAFIGRNIFESRGELQVAAALAATTLLYSTPLWLHAIIDQPRIEKLWTQNDVSRTAAFTALTLTSFIGILLLRASTSAEFIYFRF</sequence>
<feature type="transmembrane region" description="Helical" evidence="5">
    <location>
        <begin position="101"/>
        <end position="119"/>
    </location>
</feature>
<name>A0A383BU51_9ZZZZ</name>
<dbReference type="GO" id="GO:0016020">
    <property type="term" value="C:membrane"/>
    <property type="evidence" value="ECO:0007669"/>
    <property type="project" value="UniProtKB-SubCell"/>
</dbReference>
<dbReference type="PANTHER" id="PTHR13285:SF18">
    <property type="entry name" value="PROTEIN-CYSTEINE N-PALMITOYLTRANSFERASE RASP"/>
    <property type="match status" value="1"/>
</dbReference>
<evidence type="ECO:0008006" key="7">
    <source>
        <dbReference type="Google" id="ProtNLM"/>
    </source>
</evidence>
<feature type="transmembrane region" description="Helical" evidence="5">
    <location>
        <begin position="179"/>
        <end position="197"/>
    </location>
</feature>
<evidence type="ECO:0000256" key="4">
    <source>
        <dbReference type="ARBA" id="ARBA00023136"/>
    </source>
</evidence>
<accession>A0A383BU51</accession>